<gene>
    <name evidence="3" type="ORF">QBC37DRAFT_287514</name>
</gene>
<dbReference type="AlphaFoldDB" id="A0AAN6Y6A1"/>
<evidence type="ECO:0000313" key="3">
    <source>
        <dbReference type="EMBL" id="KAK4212685.1"/>
    </source>
</evidence>
<dbReference type="EMBL" id="MU858122">
    <property type="protein sequence ID" value="KAK4212685.1"/>
    <property type="molecule type" value="Genomic_DNA"/>
</dbReference>
<keyword evidence="4" id="KW-1185">Reference proteome</keyword>
<reference evidence="3" key="1">
    <citation type="journal article" date="2023" name="Mol. Phylogenet. Evol.">
        <title>Genome-scale phylogeny and comparative genomics of the fungal order Sordariales.</title>
        <authorList>
            <person name="Hensen N."/>
            <person name="Bonometti L."/>
            <person name="Westerberg I."/>
            <person name="Brannstrom I.O."/>
            <person name="Guillou S."/>
            <person name="Cros-Aarteil S."/>
            <person name="Calhoun S."/>
            <person name="Haridas S."/>
            <person name="Kuo A."/>
            <person name="Mondo S."/>
            <person name="Pangilinan J."/>
            <person name="Riley R."/>
            <person name="LaButti K."/>
            <person name="Andreopoulos B."/>
            <person name="Lipzen A."/>
            <person name="Chen C."/>
            <person name="Yan M."/>
            <person name="Daum C."/>
            <person name="Ng V."/>
            <person name="Clum A."/>
            <person name="Steindorff A."/>
            <person name="Ohm R.A."/>
            <person name="Martin F."/>
            <person name="Silar P."/>
            <person name="Natvig D.O."/>
            <person name="Lalanne C."/>
            <person name="Gautier V."/>
            <person name="Ament-Velasquez S.L."/>
            <person name="Kruys A."/>
            <person name="Hutchinson M.I."/>
            <person name="Powell A.J."/>
            <person name="Barry K."/>
            <person name="Miller A.N."/>
            <person name="Grigoriev I.V."/>
            <person name="Debuchy R."/>
            <person name="Gladieux P."/>
            <person name="Hiltunen Thoren M."/>
            <person name="Johannesson H."/>
        </authorList>
    </citation>
    <scope>NUCLEOTIDE SEQUENCE</scope>
    <source>
        <strain evidence="3">PSN293</strain>
    </source>
</reference>
<feature type="region of interest" description="Disordered" evidence="1">
    <location>
        <begin position="1"/>
        <end position="58"/>
    </location>
</feature>
<comment type="caution">
    <text evidence="3">The sequence shown here is derived from an EMBL/GenBank/DDBJ whole genome shotgun (WGS) entry which is preliminary data.</text>
</comment>
<evidence type="ECO:0000256" key="1">
    <source>
        <dbReference type="SAM" id="MobiDB-lite"/>
    </source>
</evidence>
<evidence type="ECO:0000313" key="4">
    <source>
        <dbReference type="Proteomes" id="UP001301769"/>
    </source>
</evidence>
<dbReference type="Pfam" id="PF24483">
    <property type="entry name" value="DUF7582"/>
    <property type="match status" value="1"/>
</dbReference>
<protein>
    <recommendedName>
        <fullName evidence="2">DUF7582 domain-containing protein</fullName>
    </recommendedName>
</protein>
<name>A0AAN6Y6A1_9PEZI</name>
<proteinExistence type="predicted"/>
<dbReference type="Proteomes" id="UP001301769">
    <property type="component" value="Unassembled WGS sequence"/>
</dbReference>
<organism evidence="3 4">
    <name type="scientific">Rhypophila decipiens</name>
    <dbReference type="NCBI Taxonomy" id="261697"/>
    <lineage>
        <taxon>Eukaryota</taxon>
        <taxon>Fungi</taxon>
        <taxon>Dikarya</taxon>
        <taxon>Ascomycota</taxon>
        <taxon>Pezizomycotina</taxon>
        <taxon>Sordariomycetes</taxon>
        <taxon>Sordariomycetidae</taxon>
        <taxon>Sordariales</taxon>
        <taxon>Naviculisporaceae</taxon>
        <taxon>Rhypophila</taxon>
    </lineage>
</organism>
<sequence>MNDLYNRIKSHHRARSRSPASGLVIGSPQDIKIAIPRNRNDDNGRPIQPVTRDVDSETMRRGLDHVSTFLAKHGRRIEVVAVGGAVNTLFLHTREKTHDIDIFSSELDKPSRILLDEAAHDAQKRIPALGTDWLNTETEMWMTGPAENDLTHAAAEQNVRLYEGQGLIVYLAPWDYAFTGKVHRIQTGGGNVRDYDLADAAHYMHQYILAHSNRPVKAGMIQEWAKKWRGYEVKASILARIQIEYKRHYGGHKAMDL</sequence>
<evidence type="ECO:0000259" key="2">
    <source>
        <dbReference type="Pfam" id="PF24483"/>
    </source>
</evidence>
<dbReference type="InterPro" id="IPR056004">
    <property type="entry name" value="DUF7582"/>
</dbReference>
<accession>A0AAN6Y6A1</accession>
<feature type="domain" description="DUF7582" evidence="2">
    <location>
        <begin position="57"/>
        <end position="250"/>
    </location>
</feature>
<reference evidence="3" key="2">
    <citation type="submission" date="2023-05" db="EMBL/GenBank/DDBJ databases">
        <authorList>
            <consortium name="Lawrence Berkeley National Laboratory"/>
            <person name="Steindorff A."/>
            <person name="Hensen N."/>
            <person name="Bonometti L."/>
            <person name="Westerberg I."/>
            <person name="Brannstrom I.O."/>
            <person name="Guillou S."/>
            <person name="Cros-Aarteil S."/>
            <person name="Calhoun S."/>
            <person name="Haridas S."/>
            <person name="Kuo A."/>
            <person name="Mondo S."/>
            <person name="Pangilinan J."/>
            <person name="Riley R."/>
            <person name="Labutti K."/>
            <person name="Andreopoulos B."/>
            <person name="Lipzen A."/>
            <person name="Chen C."/>
            <person name="Yanf M."/>
            <person name="Daum C."/>
            <person name="Ng V."/>
            <person name="Clum A."/>
            <person name="Ohm R."/>
            <person name="Martin F."/>
            <person name="Silar P."/>
            <person name="Natvig D."/>
            <person name="Lalanne C."/>
            <person name="Gautier V."/>
            <person name="Ament-Velasquez S.L."/>
            <person name="Kruys A."/>
            <person name="Hutchinson M.I."/>
            <person name="Powell A.J."/>
            <person name="Barry K."/>
            <person name="Miller A.N."/>
            <person name="Grigoriev I.V."/>
            <person name="Debuchy R."/>
            <person name="Gladieux P."/>
            <person name="Thoren M.H."/>
            <person name="Johannesson H."/>
        </authorList>
    </citation>
    <scope>NUCLEOTIDE SEQUENCE</scope>
    <source>
        <strain evidence="3">PSN293</strain>
    </source>
</reference>